<dbReference type="RefSeq" id="WP_051518848.1">
    <property type="nucleotide sequence ID" value="NZ_AWQS01000308.1"/>
</dbReference>
<name>W9GDP8_9MICO</name>
<protein>
    <submittedName>
        <fullName evidence="1">Phage tail sheath protein</fullName>
    </submittedName>
</protein>
<accession>W9GDP8</accession>
<dbReference type="Gene3D" id="3.40.50.11780">
    <property type="match status" value="1"/>
</dbReference>
<dbReference type="AlphaFoldDB" id="W9GDP8"/>
<keyword evidence="2" id="KW-1185">Reference proteome</keyword>
<proteinExistence type="predicted"/>
<evidence type="ECO:0000313" key="1">
    <source>
        <dbReference type="EMBL" id="EWT04190.1"/>
    </source>
</evidence>
<dbReference type="OrthoDB" id="9767864at2"/>
<evidence type="ECO:0000313" key="2">
    <source>
        <dbReference type="Proteomes" id="UP000019494"/>
    </source>
</evidence>
<gene>
    <name evidence="1" type="ORF">N864_15360</name>
</gene>
<sequence length="373" mass="40020">MTEQPIASVASAITAFVGGAPAGPVGEPRLVTSMSHFNRLFGGLWRESHLGYSVRDFFRHGGRYAVIVRTDPAEDVTRSQVNALELIRERPDGMPGGDPVGLLVVPPDGAETHGWTEPSLDVLREAVITAEQIKALAVLDAPAAWAGTTSPAGGAVDVLESLRSSFAAMYFPQLVEIDPLTGESLAISASGAVAGIIARTDAQYGPWNMPAGTATTALDVDGLTVALGQGRMEMLAQLRINGIRSFPGTGPLVWGARVLGTDPEWPYVPTRRMATFLEQSISRGLRWATFEQNAPPLWTRVCTRVEEFLHSLFRMGAFPGTKPDQGFYVRCDPSTMTQEDLADGVLRLDVGFAPTRPAEFIALRIAIPVARPA</sequence>
<dbReference type="InterPro" id="IPR052042">
    <property type="entry name" value="Tail_sheath_structural"/>
</dbReference>
<organism evidence="1 2">
    <name type="scientific">Intrasporangium chromatireducens Q5-1</name>
    <dbReference type="NCBI Taxonomy" id="584657"/>
    <lineage>
        <taxon>Bacteria</taxon>
        <taxon>Bacillati</taxon>
        <taxon>Actinomycetota</taxon>
        <taxon>Actinomycetes</taxon>
        <taxon>Micrococcales</taxon>
        <taxon>Intrasporangiaceae</taxon>
        <taxon>Intrasporangium</taxon>
    </lineage>
</organism>
<dbReference type="Proteomes" id="UP000019494">
    <property type="component" value="Unassembled WGS sequence"/>
</dbReference>
<dbReference type="PANTHER" id="PTHR35861:SF1">
    <property type="entry name" value="PHAGE TAIL SHEATH PROTEIN"/>
    <property type="match status" value="1"/>
</dbReference>
<reference evidence="2" key="1">
    <citation type="submission" date="2013-08" db="EMBL/GenBank/DDBJ databases">
        <title>Intrasporangium oryzae NRRL B-24470.</title>
        <authorList>
            <person name="Liu H."/>
            <person name="Wang G."/>
        </authorList>
    </citation>
    <scope>NUCLEOTIDE SEQUENCE [LARGE SCALE GENOMIC DNA]</scope>
    <source>
        <strain evidence="2">Q5-1</strain>
    </source>
</reference>
<dbReference type="PANTHER" id="PTHR35861">
    <property type="match status" value="1"/>
</dbReference>
<comment type="caution">
    <text evidence="1">The sequence shown here is derived from an EMBL/GenBank/DDBJ whole genome shotgun (WGS) entry which is preliminary data.</text>
</comment>
<dbReference type="EMBL" id="AWQS01000308">
    <property type="protein sequence ID" value="EWT04190.1"/>
    <property type="molecule type" value="Genomic_DNA"/>
</dbReference>